<gene>
    <name evidence="14" type="ORF">FHS25_002202</name>
</gene>
<evidence type="ECO:0000256" key="2">
    <source>
        <dbReference type="ARBA" id="ARBA00006521"/>
    </source>
</evidence>
<dbReference type="PANTHER" id="PTHR33693:SF1">
    <property type="entry name" value="TYPE-4 URACIL-DNA GLYCOSYLASE"/>
    <property type="match status" value="1"/>
</dbReference>
<organism evidence="14 15">
    <name type="scientific">Rhizobium laguerreae</name>
    <dbReference type="NCBI Taxonomy" id="1076926"/>
    <lineage>
        <taxon>Bacteria</taxon>
        <taxon>Pseudomonadati</taxon>
        <taxon>Pseudomonadota</taxon>
        <taxon>Alphaproteobacteria</taxon>
        <taxon>Hyphomicrobiales</taxon>
        <taxon>Rhizobiaceae</taxon>
        <taxon>Rhizobium/Agrobacterium group</taxon>
        <taxon>Rhizobium</taxon>
    </lineage>
</organism>
<keyword evidence="10" id="KW-0411">Iron-sulfur</keyword>
<evidence type="ECO:0000256" key="8">
    <source>
        <dbReference type="ARBA" id="ARBA00022801"/>
    </source>
</evidence>
<dbReference type="SUPFAM" id="SSF52141">
    <property type="entry name" value="Uracil-DNA glycosylase-like"/>
    <property type="match status" value="1"/>
</dbReference>
<dbReference type="SMART" id="SM00986">
    <property type="entry name" value="UDG"/>
    <property type="match status" value="1"/>
</dbReference>
<dbReference type="InterPro" id="IPR036895">
    <property type="entry name" value="Uracil-DNA_glycosylase-like_sf"/>
</dbReference>
<dbReference type="SMART" id="SM00987">
    <property type="entry name" value="UreE_C"/>
    <property type="match status" value="1"/>
</dbReference>
<dbReference type="RefSeq" id="WP_077976074.1">
    <property type="nucleotide sequence ID" value="NZ_CP088090.1"/>
</dbReference>
<evidence type="ECO:0000256" key="12">
    <source>
        <dbReference type="SAM" id="MobiDB-lite"/>
    </source>
</evidence>
<feature type="domain" description="Uracil-DNA glycosylase-like" evidence="13">
    <location>
        <begin position="145"/>
        <end position="295"/>
    </location>
</feature>
<evidence type="ECO:0000256" key="10">
    <source>
        <dbReference type="ARBA" id="ARBA00023014"/>
    </source>
</evidence>
<name>A0ABR6G659_9HYPH</name>
<evidence type="ECO:0000256" key="6">
    <source>
        <dbReference type="ARBA" id="ARBA00022723"/>
    </source>
</evidence>
<dbReference type="EMBL" id="JACHXX010000002">
    <property type="protein sequence ID" value="MBB3161753.1"/>
    <property type="molecule type" value="Genomic_DNA"/>
</dbReference>
<feature type="region of interest" description="Disordered" evidence="12">
    <location>
        <begin position="47"/>
        <end position="103"/>
    </location>
</feature>
<keyword evidence="7" id="KW-0227">DNA damage</keyword>
<evidence type="ECO:0000256" key="1">
    <source>
        <dbReference type="ARBA" id="ARBA00001400"/>
    </source>
</evidence>
<keyword evidence="15" id="KW-1185">Reference proteome</keyword>
<dbReference type="PANTHER" id="PTHR33693">
    <property type="entry name" value="TYPE-5 URACIL-DNA GLYCOSYLASE"/>
    <property type="match status" value="1"/>
</dbReference>
<keyword evidence="9" id="KW-0408">Iron</keyword>
<evidence type="ECO:0000256" key="3">
    <source>
        <dbReference type="ARBA" id="ARBA00012030"/>
    </source>
</evidence>
<dbReference type="InterPro" id="IPR051536">
    <property type="entry name" value="UDG_Type-4/5"/>
</dbReference>
<dbReference type="EC" id="3.2.2.27" evidence="3"/>
<evidence type="ECO:0000256" key="4">
    <source>
        <dbReference type="ARBA" id="ARBA00019403"/>
    </source>
</evidence>
<dbReference type="NCBIfam" id="TIGR00758">
    <property type="entry name" value="UDG_fam4"/>
    <property type="match status" value="1"/>
</dbReference>
<dbReference type="Pfam" id="PF03167">
    <property type="entry name" value="UDG"/>
    <property type="match status" value="1"/>
</dbReference>
<keyword evidence="11" id="KW-0234">DNA repair</keyword>
<dbReference type="InterPro" id="IPR005273">
    <property type="entry name" value="Ura-DNA_glyco_family4"/>
</dbReference>
<comment type="similarity">
    <text evidence="2">Belongs to the uracil-DNA glycosylase (UDG) superfamily. Type 4 (UDGa) family.</text>
</comment>
<keyword evidence="14" id="KW-0808">Transferase</keyword>
<comment type="catalytic activity">
    <reaction evidence="1">
        <text>Hydrolyzes single-stranded DNA or mismatched double-stranded DNA and polynucleotides, releasing free uracil.</text>
        <dbReference type="EC" id="3.2.2.27"/>
    </reaction>
</comment>
<keyword evidence="6" id="KW-0479">Metal-binding</keyword>
<accession>A0ABR6G659</accession>
<dbReference type="CDD" id="cd10030">
    <property type="entry name" value="UDG-F4_TTUDGA_SPO1dp_like"/>
    <property type="match status" value="1"/>
</dbReference>
<reference evidence="14 15" key="1">
    <citation type="submission" date="2020-08" db="EMBL/GenBank/DDBJ databases">
        <title>Genomic Encyclopedia of Type Strains, Phase III (KMG-III): the genomes of soil and plant-associated and newly described type strains.</title>
        <authorList>
            <person name="Whitman W."/>
        </authorList>
    </citation>
    <scope>NUCLEOTIDE SEQUENCE [LARGE SCALE GENOMIC DNA]</scope>
    <source>
        <strain evidence="14 15">CECT 8280</strain>
    </source>
</reference>
<feature type="compositionally biased region" description="Low complexity" evidence="12">
    <location>
        <begin position="47"/>
        <end position="57"/>
    </location>
</feature>
<proteinExistence type="inferred from homology"/>
<evidence type="ECO:0000256" key="5">
    <source>
        <dbReference type="ARBA" id="ARBA00022485"/>
    </source>
</evidence>
<dbReference type="Proteomes" id="UP000542811">
    <property type="component" value="Unassembled WGS sequence"/>
</dbReference>
<dbReference type="InterPro" id="IPR005122">
    <property type="entry name" value="Uracil-DNA_glycosylase-like"/>
</dbReference>
<dbReference type="Gene3D" id="3.40.470.10">
    <property type="entry name" value="Uracil-DNA glycosylase-like domain"/>
    <property type="match status" value="1"/>
</dbReference>
<evidence type="ECO:0000256" key="11">
    <source>
        <dbReference type="ARBA" id="ARBA00023204"/>
    </source>
</evidence>
<evidence type="ECO:0000313" key="14">
    <source>
        <dbReference type="EMBL" id="MBB3161753.1"/>
    </source>
</evidence>
<dbReference type="GO" id="GO:0003887">
    <property type="term" value="F:DNA-directed DNA polymerase activity"/>
    <property type="evidence" value="ECO:0007669"/>
    <property type="project" value="UniProtKB-EC"/>
</dbReference>
<comment type="caution">
    <text evidence="14">The sequence shown here is derived from an EMBL/GenBank/DDBJ whole genome shotgun (WGS) entry which is preliminary data.</text>
</comment>
<dbReference type="GeneID" id="67484633"/>
<evidence type="ECO:0000256" key="7">
    <source>
        <dbReference type="ARBA" id="ARBA00022763"/>
    </source>
</evidence>
<keyword evidence="14" id="KW-0548">Nucleotidyltransferase</keyword>
<protein>
    <recommendedName>
        <fullName evidence="4">Type-4 uracil-DNA glycosylase</fullName>
        <ecNumber evidence="3">3.2.2.27</ecNumber>
    </recommendedName>
</protein>
<keyword evidence="5" id="KW-0004">4Fe-4S</keyword>
<evidence type="ECO:0000256" key="9">
    <source>
        <dbReference type="ARBA" id="ARBA00023004"/>
    </source>
</evidence>
<evidence type="ECO:0000259" key="13">
    <source>
        <dbReference type="SMART" id="SM00986"/>
    </source>
</evidence>
<evidence type="ECO:0000313" key="15">
    <source>
        <dbReference type="Proteomes" id="UP000542811"/>
    </source>
</evidence>
<sequence>MISANDLSPAELAALLHFHADAGVEWLLEEEAIDRFAEFEAMKAARRPATQAQQQRPVAGESLTPKERSVPGERQTPPRPGTASLRSAAPAERAASGPQPAIPDGEAVQQARFAAESARSLSELKTAIEAFNGCNLKHSARSTIFASGDAESGIMVIGSAPGAEDDREGVPFSGKSGQLFDKMLAAIGLKRSAILLTQVIPWRPPGNRAPSAAEMDICRPFIERQIALAEPKAILLLGNFSARFFFGENDTIHGLRGRWKEIAVADCVIPAIASLHPQDLLTAPVNKRLAWNDLLAFQAKLKSLSLLRN</sequence>
<keyword evidence="8" id="KW-0378">Hydrolase</keyword>